<accession>Z9JJ02</accession>
<evidence type="ECO:0000313" key="2">
    <source>
        <dbReference type="Proteomes" id="UP000020406"/>
    </source>
</evidence>
<gene>
    <name evidence="1" type="ORF">AF72_07460</name>
</gene>
<evidence type="ECO:0000313" key="1">
    <source>
        <dbReference type="EMBL" id="EWS78144.1"/>
    </source>
</evidence>
<dbReference type="PATRIC" id="fig|1444770.3.peg.1781"/>
<dbReference type="KEGG" id="xtw:AB672_10500"/>
<dbReference type="AlphaFoldDB" id="Z9JJ02"/>
<comment type="caution">
    <text evidence="1">The sequence shown here is derived from an EMBL/GenBank/DDBJ whole genome shotgun (WGS) entry which is preliminary data.</text>
</comment>
<reference evidence="1 2" key="1">
    <citation type="journal article" date="2014" name="Genome Announc.">
        <title>Draft Genome Sequence of Xylella fastidiosa Pear Leaf Scorch Strain in Taiwan.</title>
        <authorList>
            <person name="Su C.C."/>
            <person name="Deng W.L."/>
            <person name="Jan F.J."/>
            <person name="Chang C.J."/>
            <person name="Huang H."/>
            <person name="Chen J."/>
        </authorList>
    </citation>
    <scope>NUCLEOTIDE SEQUENCE [LARGE SCALE GENOMIC DNA]</scope>
    <source>
        <strain evidence="1 2">PLS229</strain>
    </source>
</reference>
<organism evidence="1 2">
    <name type="scientific">Xylella taiwanensis</name>
    <dbReference type="NCBI Taxonomy" id="1444770"/>
    <lineage>
        <taxon>Bacteria</taxon>
        <taxon>Pseudomonadati</taxon>
        <taxon>Pseudomonadota</taxon>
        <taxon>Gammaproteobacteria</taxon>
        <taxon>Lysobacterales</taxon>
        <taxon>Lysobacteraceae</taxon>
        <taxon>Xylella</taxon>
    </lineage>
</organism>
<dbReference type="EMBL" id="JDSQ01000010">
    <property type="protein sequence ID" value="EWS78144.1"/>
    <property type="molecule type" value="Genomic_DNA"/>
</dbReference>
<dbReference type="Proteomes" id="UP000020406">
    <property type="component" value="Unassembled WGS sequence"/>
</dbReference>
<protein>
    <submittedName>
        <fullName evidence="1">Uncharacterized protein</fullName>
    </submittedName>
</protein>
<proteinExistence type="predicted"/>
<sequence length="60" mass="6559">MHTCYLNVLGMSQHLAGVHRDSRRVYGECIIAAVALETSRGVPDSMRTDCGTAEPVLVNR</sequence>
<name>Z9JJ02_9GAMM</name>